<sequence length="155" mass="17870">VGLAHYTPYISTKSESNTRHTYANNFGNTHLSIGPKSIDGFILNIIFKPFITRLNIMGKSLLTADNMHLYIECRAFLMFMKENHGGIFRLTVFSSLIDPEKKIKIMRDSIKPRIDNKIRISFNHESSDEFNENIDQDLPRSNIKEEVSSINSKFK</sequence>
<proteinExistence type="predicted"/>
<dbReference type="AlphaFoldDB" id="A0A820K1C9"/>
<reference evidence="1" key="1">
    <citation type="submission" date="2021-02" db="EMBL/GenBank/DDBJ databases">
        <authorList>
            <person name="Nowell W R."/>
        </authorList>
    </citation>
    <scope>NUCLEOTIDE SEQUENCE</scope>
</reference>
<name>A0A820K1C9_9BILA</name>
<dbReference type="GO" id="GO:0005261">
    <property type="term" value="F:monoatomic cation channel activity"/>
    <property type="evidence" value="ECO:0007669"/>
    <property type="project" value="TreeGrafter"/>
</dbReference>
<evidence type="ECO:0000313" key="2">
    <source>
        <dbReference type="Proteomes" id="UP000663844"/>
    </source>
</evidence>
<dbReference type="PANTHER" id="PTHR31781:SF1">
    <property type="entry name" value="PROTEIN UNC-80 HOMOLOG"/>
    <property type="match status" value="1"/>
</dbReference>
<feature type="non-terminal residue" evidence="1">
    <location>
        <position position="155"/>
    </location>
</feature>
<dbReference type="GO" id="GO:0030424">
    <property type="term" value="C:axon"/>
    <property type="evidence" value="ECO:0007669"/>
    <property type="project" value="TreeGrafter"/>
</dbReference>
<dbReference type="PANTHER" id="PTHR31781">
    <property type="entry name" value="UNC80"/>
    <property type="match status" value="1"/>
</dbReference>
<accession>A0A820K1C9</accession>
<evidence type="ECO:0000313" key="1">
    <source>
        <dbReference type="EMBL" id="CAF4335539.1"/>
    </source>
</evidence>
<dbReference type="Proteomes" id="UP000663844">
    <property type="component" value="Unassembled WGS sequence"/>
</dbReference>
<feature type="non-terminal residue" evidence="1">
    <location>
        <position position="1"/>
    </location>
</feature>
<comment type="caution">
    <text evidence="1">The sequence shown here is derived from an EMBL/GenBank/DDBJ whole genome shotgun (WGS) entry which is preliminary data.</text>
</comment>
<dbReference type="EMBL" id="CAJOAZ010019349">
    <property type="protein sequence ID" value="CAF4335539.1"/>
    <property type="molecule type" value="Genomic_DNA"/>
</dbReference>
<dbReference type="GO" id="GO:0034703">
    <property type="term" value="C:cation channel complex"/>
    <property type="evidence" value="ECO:0007669"/>
    <property type="project" value="TreeGrafter"/>
</dbReference>
<protein>
    <submittedName>
        <fullName evidence="1">Uncharacterized protein</fullName>
    </submittedName>
</protein>
<gene>
    <name evidence="1" type="ORF">OXD698_LOCUS47935</name>
</gene>
<dbReference type="GO" id="GO:0055080">
    <property type="term" value="P:monoatomic cation homeostasis"/>
    <property type="evidence" value="ECO:0007669"/>
    <property type="project" value="TreeGrafter"/>
</dbReference>
<organism evidence="1 2">
    <name type="scientific">Adineta steineri</name>
    <dbReference type="NCBI Taxonomy" id="433720"/>
    <lineage>
        <taxon>Eukaryota</taxon>
        <taxon>Metazoa</taxon>
        <taxon>Spiralia</taxon>
        <taxon>Gnathifera</taxon>
        <taxon>Rotifera</taxon>
        <taxon>Eurotatoria</taxon>
        <taxon>Bdelloidea</taxon>
        <taxon>Adinetida</taxon>
        <taxon>Adinetidae</taxon>
        <taxon>Adineta</taxon>
    </lineage>
</organism>